<dbReference type="PROSITE" id="PS50931">
    <property type="entry name" value="HTH_LYSR"/>
    <property type="match status" value="1"/>
</dbReference>
<evidence type="ECO:0000256" key="2">
    <source>
        <dbReference type="ARBA" id="ARBA00023015"/>
    </source>
</evidence>
<keyword evidence="4" id="KW-0804">Transcription</keyword>
<evidence type="ECO:0000256" key="1">
    <source>
        <dbReference type="ARBA" id="ARBA00009437"/>
    </source>
</evidence>
<accession>A0A2A7SB81</accession>
<dbReference type="EMBL" id="PDDY01000001">
    <property type="protein sequence ID" value="PEH40752.1"/>
    <property type="molecule type" value="Genomic_DNA"/>
</dbReference>
<dbReference type="Pfam" id="PF03466">
    <property type="entry name" value="LysR_substrate"/>
    <property type="match status" value="1"/>
</dbReference>
<dbReference type="InterPro" id="IPR036388">
    <property type="entry name" value="WH-like_DNA-bd_sf"/>
</dbReference>
<organism evidence="5 6">
    <name type="scientific">Burkholderia gladioli</name>
    <name type="common">Pseudomonas marginata</name>
    <name type="synonym">Phytomonas marginata</name>
    <dbReference type="NCBI Taxonomy" id="28095"/>
    <lineage>
        <taxon>Bacteria</taxon>
        <taxon>Pseudomonadati</taxon>
        <taxon>Pseudomonadota</taxon>
        <taxon>Betaproteobacteria</taxon>
        <taxon>Burkholderiales</taxon>
        <taxon>Burkholderiaceae</taxon>
        <taxon>Burkholderia</taxon>
    </lineage>
</organism>
<dbReference type="GO" id="GO:0003700">
    <property type="term" value="F:DNA-binding transcription factor activity"/>
    <property type="evidence" value="ECO:0007669"/>
    <property type="project" value="InterPro"/>
</dbReference>
<dbReference type="RefSeq" id="WP_096751862.1">
    <property type="nucleotide sequence ID" value="NZ_CADEPO010000015.1"/>
</dbReference>
<dbReference type="PANTHER" id="PTHR30419">
    <property type="entry name" value="HTH-TYPE TRANSCRIPTIONAL REGULATOR YBHD"/>
    <property type="match status" value="1"/>
</dbReference>
<dbReference type="PRINTS" id="PR00039">
    <property type="entry name" value="HTHLYSR"/>
</dbReference>
<evidence type="ECO:0000256" key="3">
    <source>
        <dbReference type="ARBA" id="ARBA00023125"/>
    </source>
</evidence>
<dbReference type="AlphaFoldDB" id="A0A2A7SB81"/>
<comment type="similarity">
    <text evidence="1">Belongs to the LysR transcriptional regulatory family.</text>
</comment>
<gene>
    <name evidence="5" type="ORF">CRM94_00375</name>
</gene>
<dbReference type="Proteomes" id="UP000220629">
    <property type="component" value="Unassembled WGS sequence"/>
</dbReference>
<dbReference type="FunFam" id="1.10.10.10:FF:000001">
    <property type="entry name" value="LysR family transcriptional regulator"/>
    <property type="match status" value="1"/>
</dbReference>
<comment type="caution">
    <text evidence="5">The sequence shown here is derived from an EMBL/GenBank/DDBJ whole genome shotgun (WGS) entry which is preliminary data.</text>
</comment>
<dbReference type="SUPFAM" id="SSF46785">
    <property type="entry name" value="Winged helix' DNA-binding domain"/>
    <property type="match status" value="1"/>
</dbReference>
<keyword evidence="2" id="KW-0805">Transcription regulation</keyword>
<evidence type="ECO:0000313" key="6">
    <source>
        <dbReference type="Proteomes" id="UP000220629"/>
    </source>
</evidence>
<dbReference type="Gene3D" id="1.10.10.10">
    <property type="entry name" value="Winged helix-like DNA-binding domain superfamily/Winged helix DNA-binding domain"/>
    <property type="match status" value="1"/>
</dbReference>
<reference evidence="6" key="1">
    <citation type="submission" date="2017-09" db="EMBL/GenBank/DDBJ databases">
        <title>FDA dAtabase for Regulatory Grade micrObial Sequences (FDA-ARGOS): Supporting development and validation of Infectious Disease Dx tests.</title>
        <authorList>
            <person name="Minogue T."/>
            <person name="Wolcott M."/>
            <person name="Wasieloski L."/>
            <person name="Aguilar W."/>
            <person name="Moore D."/>
            <person name="Tallon L."/>
            <person name="Sadzewicz L."/>
            <person name="Ott S."/>
            <person name="Zhao X."/>
            <person name="Nagaraj S."/>
            <person name="Vavikolanu K."/>
            <person name="Aluvathingal J."/>
            <person name="Nadendla S."/>
            <person name="Sichtig H."/>
        </authorList>
    </citation>
    <scope>NUCLEOTIDE SEQUENCE [LARGE SCALE GENOMIC DNA]</scope>
    <source>
        <strain evidence="6">FDAARGOS_390</strain>
    </source>
</reference>
<protein>
    <submittedName>
        <fullName evidence="5">LysR family transcriptional regulator</fullName>
    </submittedName>
</protein>
<dbReference type="SUPFAM" id="SSF53850">
    <property type="entry name" value="Periplasmic binding protein-like II"/>
    <property type="match status" value="1"/>
</dbReference>
<dbReference type="InterPro" id="IPR000847">
    <property type="entry name" value="LysR_HTH_N"/>
</dbReference>
<dbReference type="Gene3D" id="3.40.190.10">
    <property type="entry name" value="Periplasmic binding protein-like II"/>
    <property type="match status" value="2"/>
</dbReference>
<dbReference type="InterPro" id="IPR050950">
    <property type="entry name" value="HTH-type_LysR_regulators"/>
</dbReference>
<dbReference type="Pfam" id="PF00126">
    <property type="entry name" value="HTH_1"/>
    <property type="match status" value="1"/>
</dbReference>
<dbReference type="InterPro" id="IPR005119">
    <property type="entry name" value="LysR_subst-bd"/>
</dbReference>
<evidence type="ECO:0000256" key="4">
    <source>
        <dbReference type="ARBA" id="ARBA00023163"/>
    </source>
</evidence>
<keyword evidence="3" id="KW-0238">DNA-binding</keyword>
<sequence length="305" mass="33007">MLRELKTFLAVAKHGTFSAAAARIGITQSAVSSQIQRVEEQLGVALFDRSGRTPHLTKAGQEALVLAAEMMALHARLLREPSVAENTGTLRIGAVASAQGRLIAGPVTLFREAFPAWRVEIVTGGGLALVSQIDAGEIDLAVMSRPNFTLPEAIEWRRIALEPFVLLAPERIEADSWREAIGQAPFIRCARHTFAGQLVDQFLAREGIRVDDAIEVVDFHCIAQLVSSGAGLALVPRNVDERLWPGGVKAFGLGDRTFHRELGIVQKPRHGRHPVIQKFVDEIDRALAAACDPDAGSPPPMARSS</sequence>
<dbReference type="GO" id="GO:0005829">
    <property type="term" value="C:cytosol"/>
    <property type="evidence" value="ECO:0007669"/>
    <property type="project" value="TreeGrafter"/>
</dbReference>
<name>A0A2A7SB81_BURGA</name>
<proteinExistence type="inferred from homology"/>
<evidence type="ECO:0000313" key="5">
    <source>
        <dbReference type="EMBL" id="PEH40752.1"/>
    </source>
</evidence>
<dbReference type="InterPro" id="IPR036390">
    <property type="entry name" value="WH_DNA-bd_sf"/>
</dbReference>
<dbReference type="GO" id="GO:0003677">
    <property type="term" value="F:DNA binding"/>
    <property type="evidence" value="ECO:0007669"/>
    <property type="project" value="UniProtKB-KW"/>
</dbReference>